<evidence type="ECO:0000313" key="2">
    <source>
        <dbReference type="Proteomes" id="UP000887566"/>
    </source>
</evidence>
<dbReference type="AlphaFoldDB" id="A0A914WU19"/>
<evidence type="ECO:0000256" key="1">
    <source>
        <dbReference type="SAM" id="SignalP"/>
    </source>
</evidence>
<keyword evidence="2" id="KW-1185">Reference proteome</keyword>
<feature type="signal peptide" evidence="1">
    <location>
        <begin position="1"/>
        <end position="23"/>
    </location>
</feature>
<dbReference type="Proteomes" id="UP000887566">
    <property type="component" value="Unplaced"/>
</dbReference>
<feature type="chain" id="PRO_5036987523" evidence="1">
    <location>
        <begin position="24"/>
        <end position="73"/>
    </location>
</feature>
<sequence>MEAVKIIAIVAFLCVATVHQADAQYYYASYPYFASSYYYPSYVAYPYTPYMIGKRSVKFRSLKEGLNKGATDE</sequence>
<accession>A0A914WU19</accession>
<dbReference type="WBParaSite" id="PSAMB.scaffold5133size12562.g25980.t1">
    <property type="protein sequence ID" value="PSAMB.scaffold5133size12562.g25980.t1"/>
    <property type="gene ID" value="PSAMB.scaffold5133size12562.g25980"/>
</dbReference>
<evidence type="ECO:0000313" key="3">
    <source>
        <dbReference type="WBParaSite" id="PSAMB.scaffold5133size12562.g25980.t1"/>
    </source>
</evidence>
<proteinExistence type="predicted"/>
<organism evidence="2 3">
    <name type="scientific">Plectus sambesii</name>
    <dbReference type="NCBI Taxonomy" id="2011161"/>
    <lineage>
        <taxon>Eukaryota</taxon>
        <taxon>Metazoa</taxon>
        <taxon>Ecdysozoa</taxon>
        <taxon>Nematoda</taxon>
        <taxon>Chromadorea</taxon>
        <taxon>Plectida</taxon>
        <taxon>Plectina</taxon>
        <taxon>Plectoidea</taxon>
        <taxon>Plectidae</taxon>
        <taxon>Plectus</taxon>
    </lineage>
</organism>
<name>A0A914WU19_9BILA</name>
<keyword evidence="1" id="KW-0732">Signal</keyword>
<protein>
    <submittedName>
        <fullName evidence="3">Uncharacterized protein</fullName>
    </submittedName>
</protein>
<reference evidence="3" key="1">
    <citation type="submission" date="2022-11" db="UniProtKB">
        <authorList>
            <consortium name="WormBaseParasite"/>
        </authorList>
    </citation>
    <scope>IDENTIFICATION</scope>
</reference>